<dbReference type="SUPFAM" id="SSF51905">
    <property type="entry name" value="FAD/NAD(P)-binding domain"/>
    <property type="match status" value="2"/>
</dbReference>
<dbReference type="Proteomes" id="UP000292685">
    <property type="component" value="Unassembled WGS sequence"/>
</dbReference>
<dbReference type="InterPro" id="IPR045024">
    <property type="entry name" value="NDH-2"/>
</dbReference>
<evidence type="ECO:0000313" key="8">
    <source>
        <dbReference type="EMBL" id="RZU62117.1"/>
    </source>
</evidence>
<dbReference type="Gene3D" id="3.50.50.100">
    <property type="match status" value="1"/>
</dbReference>
<feature type="domain" description="FAD/NAD(P)-binding" evidence="7">
    <location>
        <begin position="12"/>
        <end position="350"/>
    </location>
</feature>
<evidence type="ECO:0000256" key="5">
    <source>
        <dbReference type="ARBA" id="ARBA00023027"/>
    </source>
</evidence>
<evidence type="ECO:0000256" key="6">
    <source>
        <dbReference type="SAM" id="MobiDB-lite"/>
    </source>
</evidence>
<dbReference type="PANTHER" id="PTHR43706">
    <property type="entry name" value="NADH DEHYDROGENASE"/>
    <property type="match status" value="1"/>
</dbReference>
<keyword evidence="5" id="KW-0520">NAD</keyword>
<protein>
    <submittedName>
        <fullName evidence="8">NADH dehydrogenase</fullName>
    </submittedName>
</protein>
<accession>A0A4Q8AD15</accession>
<dbReference type="RefSeq" id="WP_130450676.1">
    <property type="nucleotide sequence ID" value="NZ_SHLA01000001.1"/>
</dbReference>
<evidence type="ECO:0000256" key="4">
    <source>
        <dbReference type="ARBA" id="ARBA00023002"/>
    </source>
</evidence>
<dbReference type="Pfam" id="PF07992">
    <property type="entry name" value="Pyr_redox_2"/>
    <property type="match status" value="1"/>
</dbReference>
<dbReference type="InterPro" id="IPR023753">
    <property type="entry name" value="FAD/NAD-binding_dom"/>
</dbReference>
<feature type="region of interest" description="Disordered" evidence="6">
    <location>
        <begin position="443"/>
        <end position="489"/>
    </location>
</feature>
<name>A0A4Q8AD15_9MICC</name>
<keyword evidence="9" id="KW-1185">Reference proteome</keyword>
<evidence type="ECO:0000256" key="2">
    <source>
        <dbReference type="ARBA" id="ARBA00022630"/>
    </source>
</evidence>
<dbReference type="PANTHER" id="PTHR43706:SF45">
    <property type="entry name" value="NADH DEHYDROGENASE-LIKE PROTEIN RV1812C"/>
    <property type="match status" value="1"/>
</dbReference>
<dbReference type="EMBL" id="SHLA01000001">
    <property type="protein sequence ID" value="RZU62117.1"/>
    <property type="molecule type" value="Genomic_DNA"/>
</dbReference>
<comment type="similarity">
    <text evidence="1">Belongs to the NADH dehydrogenase family.</text>
</comment>
<evidence type="ECO:0000313" key="9">
    <source>
        <dbReference type="Proteomes" id="UP000292685"/>
    </source>
</evidence>
<feature type="compositionally biased region" description="Basic and acidic residues" evidence="6">
    <location>
        <begin position="456"/>
        <end position="474"/>
    </location>
</feature>
<gene>
    <name evidence="8" type="ORF">EV380_1706</name>
</gene>
<dbReference type="AlphaFoldDB" id="A0A4Q8AD15"/>
<organism evidence="8 9">
    <name type="scientific">Zhihengliuella halotolerans</name>
    <dbReference type="NCBI Taxonomy" id="370736"/>
    <lineage>
        <taxon>Bacteria</taxon>
        <taxon>Bacillati</taxon>
        <taxon>Actinomycetota</taxon>
        <taxon>Actinomycetes</taxon>
        <taxon>Micrococcales</taxon>
        <taxon>Micrococcaceae</taxon>
        <taxon>Zhihengliuella</taxon>
    </lineage>
</organism>
<keyword evidence="4" id="KW-0560">Oxidoreductase</keyword>
<keyword evidence="2" id="KW-0285">Flavoprotein</keyword>
<dbReference type="InterPro" id="IPR036188">
    <property type="entry name" value="FAD/NAD-bd_sf"/>
</dbReference>
<evidence type="ECO:0000259" key="7">
    <source>
        <dbReference type="Pfam" id="PF07992"/>
    </source>
</evidence>
<dbReference type="PRINTS" id="PR00368">
    <property type="entry name" value="FADPNR"/>
</dbReference>
<evidence type="ECO:0000256" key="3">
    <source>
        <dbReference type="ARBA" id="ARBA00022827"/>
    </source>
</evidence>
<sequence>MPNTHQLSDRPRILVVGGGYVGLYVAKKLQKKVKAHGGIVTVVDPLPYMTYQPFLPEVAGGQIEPRHAIVSHRTHLGDAELVTGRVTAVDHDNRKAVVVPTEGEPFELEYQDVVMAAGAVTRTFPIPGLAESGIGLKTIEEAVALRNQVLERVETASMLPAGPERESALTFVVVGGGFAGIEAITEIEDMVRKAVSKNDRVEQDEIRFKLVEAMGRIMPEVTAEQAEWVVDHMRSRGIEVLLNTSLAKAENGKLELTDMTDKSSAGTFGADTLIWTAGVMANPMVRSTDFVVEQRGRLVTGQDLRLTNEDRTEVIEGAWAAGDISAVPDVTGGLPDGTCVPNAQHAVRQAKLLANNIYAHRYGVGRIKKYVHKNLGAVAGFGSWKGVAKVMGIKLKGAPAWIAHRGYHGLAMPTFERKFRVVGGWFLSLFFNRDTTQISDLQDPRGAFVEAATPKPKPEAKKDDAKAEAPKAEAKSSTAEAADKAEVAA</sequence>
<dbReference type="OrthoDB" id="9781621at2"/>
<evidence type="ECO:0000256" key="1">
    <source>
        <dbReference type="ARBA" id="ARBA00005272"/>
    </source>
</evidence>
<keyword evidence="3" id="KW-0274">FAD</keyword>
<comment type="caution">
    <text evidence="8">The sequence shown here is derived from an EMBL/GenBank/DDBJ whole genome shotgun (WGS) entry which is preliminary data.</text>
</comment>
<dbReference type="GO" id="GO:0003954">
    <property type="term" value="F:NADH dehydrogenase activity"/>
    <property type="evidence" value="ECO:0007669"/>
    <property type="project" value="InterPro"/>
</dbReference>
<proteinExistence type="inferred from homology"/>
<reference evidence="8 9" key="1">
    <citation type="submission" date="2019-02" db="EMBL/GenBank/DDBJ databases">
        <title>Sequencing the genomes of 1000 actinobacteria strains.</title>
        <authorList>
            <person name="Klenk H.-P."/>
        </authorList>
    </citation>
    <scope>NUCLEOTIDE SEQUENCE [LARGE SCALE GENOMIC DNA]</scope>
    <source>
        <strain evidence="8 9">DSM 17364</strain>
    </source>
</reference>